<dbReference type="Pfam" id="PF26231">
    <property type="entry name" value="CgnE_B"/>
    <property type="match status" value="1"/>
</dbReference>
<gene>
    <name evidence="3" type="ORF">BAN20980_04306</name>
    <name evidence="2" type="ORF">JQK92_17695</name>
</gene>
<dbReference type="Proteomes" id="UP000755577">
    <property type="component" value="Unassembled WGS sequence"/>
</dbReference>
<feature type="domain" description="Crocagin biosynthetic protein CgnE/B" evidence="1">
    <location>
        <begin position="213"/>
        <end position="299"/>
    </location>
</feature>
<proteinExistence type="predicted"/>
<name>A0A6P2GF32_9BURK</name>
<dbReference type="GO" id="GO:0004177">
    <property type="term" value="F:aminopeptidase activity"/>
    <property type="evidence" value="ECO:0007669"/>
    <property type="project" value="UniProtKB-KW"/>
</dbReference>
<dbReference type="AlphaFoldDB" id="A0A6P2GF32"/>
<dbReference type="GeneID" id="56502364"/>
<dbReference type="EMBL" id="JAFCIQ010000012">
    <property type="protein sequence ID" value="MBM2768257.1"/>
    <property type="molecule type" value="Genomic_DNA"/>
</dbReference>
<dbReference type="InterPro" id="IPR058799">
    <property type="entry name" value="CgnE_B"/>
</dbReference>
<evidence type="ECO:0000313" key="2">
    <source>
        <dbReference type="EMBL" id="MBM2768257.1"/>
    </source>
</evidence>
<keyword evidence="3" id="KW-0645">Protease</keyword>
<sequence length="321" mass="35079">MLNLHTALSFHPALRASLARGKAKTLLIGYDLRNRDIALRAFSALPAPLDARFLCLDNTPPADIVTALEHADLFVLLYDSSCLPTPSPGGPPFLAAIRPTITTHWNKSVLFKDYGRHLDEAFAEPLGDIAARNRRLIDAAGRASRIRFIDEAGNPLTGSLVPFQKWTSVDGMGNLDVVPGEIATHVNDLHGSIVFSGTFLGTAPFAIKYKVTKQLATLHIEHSTIVDFDSDDAGFARDFASYLDRHANHRRIEEFGIGTNLGIKRLYGRNAGFEERHPGLHLGLGGGKPGSHHLDLIFSAGAIELDDTIVFADGRFHFEDQ</sequence>
<accession>A0A6P2GF32</accession>
<keyword evidence="3" id="KW-0378">Hydrolase</keyword>
<evidence type="ECO:0000259" key="1">
    <source>
        <dbReference type="Pfam" id="PF26231"/>
    </source>
</evidence>
<organism evidence="3 4">
    <name type="scientific">Burkholderia anthina</name>
    <dbReference type="NCBI Taxonomy" id="179879"/>
    <lineage>
        <taxon>Bacteria</taxon>
        <taxon>Pseudomonadati</taxon>
        <taxon>Pseudomonadota</taxon>
        <taxon>Betaproteobacteria</taxon>
        <taxon>Burkholderiales</taxon>
        <taxon>Burkholderiaceae</taxon>
        <taxon>Burkholderia</taxon>
        <taxon>Burkholderia cepacia complex</taxon>
    </lineage>
</organism>
<reference evidence="3 4" key="1">
    <citation type="submission" date="2019-09" db="EMBL/GenBank/DDBJ databases">
        <authorList>
            <person name="Depoorter E."/>
        </authorList>
    </citation>
    <scope>NUCLEOTIDE SEQUENCE [LARGE SCALE GENOMIC DNA]</scope>
    <source>
        <strain evidence="3">LMG 20980</strain>
    </source>
</reference>
<evidence type="ECO:0000313" key="3">
    <source>
        <dbReference type="EMBL" id="VVU51584.1"/>
    </source>
</evidence>
<dbReference type="EMBL" id="CABVLY010000017">
    <property type="protein sequence ID" value="VVU51584.1"/>
    <property type="molecule type" value="Genomic_DNA"/>
</dbReference>
<keyword evidence="3" id="KW-0031">Aminopeptidase</keyword>
<dbReference type="SUPFAM" id="SSF144052">
    <property type="entry name" value="Thermophilic metalloprotease-like"/>
    <property type="match status" value="1"/>
</dbReference>
<evidence type="ECO:0000313" key="5">
    <source>
        <dbReference type="Proteomes" id="UP000755577"/>
    </source>
</evidence>
<evidence type="ECO:0000313" key="4">
    <source>
        <dbReference type="Proteomes" id="UP000494201"/>
    </source>
</evidence>
<keyword evidence="5" id="KW-1185">Reference proteome</keyword>
<dbReference type="Proteomes" id="UP000494201">
    <property type="component" value="Unassembled WGS sequence"/>
</dbReference>
<protein>
    <submittedName>
        <fullName evidence="2 3">Leucyl aminopeptidase</fullName>
    </submittedName>
</protein>
<reference evidence="2 5" key="2">
    <citation type="submission" date="2021-02" db="EMBL/GenBank/DDBJ databases">
        <title>Draft genome of the type strains Burkholderia anthina DSM16086.</title>
        <authorList>
            <person name="Hertel R."/>
            <person name="Meissner J."/>
            <person name="Poehlein A."/>
            <person name="Daniel R."/>
            <person name="Commichau F.M."/>
        </authorList>
    </citation>
    <scope>NUCLEOTIDE SEQUENCE [LARGE SCALE GENOMIC DNA]</scope>
    <source>
        <strain evidence="2 5">DSM 16086</strain>
    </source>
</reference>
<dbReference type="RefSeq" id="WP_096500092.1">
    <property type="nucleotide sequence ID" value="NZ_CABVLY010000017.1"/>
</dbReference>